<comment type="caution">
    <text evidence="5">The sequence shown here is derived from an EMBL/GenBank/DDBJ whole genome shotgun (WGS) entry which is preliminary data.</text>
</comment>
<dbReference type="InterPro" id="IPR050179">
    <property type="entry name" value="Trans_hexapeptide_repeat"/>
</dbReference>
<dbReference type="GO" id="GO:0016740">
    <property type="term" value="F:transferase activity"/>
    <property type="evidence" value="ECO:0007669"/>
    <property type="project" value="UniProtKB-KW"/>
</dbReference>
<dbReference type="NCBIfam" id="TIGR03570">
    <property type="entry name" value="NeuD_NnaD"/>
    <property type="match status" value="1"/>
</dbReference>
<comment type="similarity">
    <text evidence="1">Belongs to the transferase hexapeptide repeat family.</text>
</comment>
<evidence type="ECO:0000256" key="3">
    <source>
        <dbReference type="PIRSR" id="PIRSR620019-2"/>
    </source>
</evidence>
<keyword evidence="5" id="KW-0808">Transferase</keyword>
<dbReference type="RefSeq" id="WP_120355036.1">
    <property type="nucleotide sequence ID" value="NZ_RAQO01000006.1"/>
</dbReference>
<dbReference type="AlphaFoldDB" id="A0A420EAT8"/>
<evidence type="ECO:0000259" key="4">
    <source>
        <dbReference type="Pfam" id="PF17836"/>
    </source>
</evidence>
<name>A0A420EAT8_9ALTE</name>
<dbReference type="PANTHER" id="PTHR43300">
    <property type="entry name" value="ACETYLTRANSFERASE"/>
    <property type="match status" value="1"/>
</dbReference>
<feature type="site" description="Increases basicity of active site His" evidence="2">
    <location>
        <position position="145"/>
    </location>
</feature>
<protein>
    <submittedName>
        <fullName evidence="5">Acetyltransferase</fullName>
    </submittedName>
</protein>
<dbReference type="OrthoDB" id="9794407at2"/>
<dbReference type="SUPFAM" id="SSF51161">
    <property type="entry name" value="Trimeric LpxA-like enzymes"/>
    <property type="match status" value="1"/>
</dbReference>
<feature type="binding site" evidence="3">
    <location>
        <position position="153"/>
    </location>
    <ligand>
        <name>acetyl-CoA</name>
        <dbReference type="ChEBI" id="CHEBI:57288"/>
    </ligand>
</feature>
<gene>
    <name evidence="5" type="ORF">DBZ36_11145</name>
</gene>
<dbReference type="Gene3D" id="3.40.50.20">
    <property type="match status" value="1"/>
</dbReference>
<feature type="active site" description="Proton acceptor" evidence="2">
    <location>
        <position position="144"/>
    </location>
</feature>
<evidence type="ECO:0000256" key="2">
    <source>
        <dbReference type="PIRSR" id="PIRSR620019-1"/>
    </source>
</evidence>
<proteinExistence type="inferred from homology"/>
<keyword evidence="6" id="KW-1185">Reference proteome</keyword>
<dbReference type="Proteomes" id="UP000286482">
    <property type="component" value="Unassembled WGS sequence"/>
</dbReference>
<dbReference type="Pfam" id="PF17836">
    <property type="entry name" value="PglD_N"/>
    <property type="match status" value="1"/>
</dbReference>
<accession>A0A420EAT8</accession>
<feature type="domain" description="PglD N-terminal" evidence="4">
    <location>
        <begin position="9"/>
        <end position="85"/>
    </location>
</feature>
<dbReference type="InterPro" id="IPR011004">
    <property type="entry name" value="Trimer_LpxA-like_sf"/>
</dbReference>
<sequence length="216" mass="23206">MSNLELKPLVIIGGGGHASVLVDILLSQQRTIIAIISPEKNGERSIFEEFKRLSNDIDIHSYDCKEVNLVNGIGMLPKNLLRRRVNQYYLSLGYQFETVVADNAYVSPFARIDKGAQILSGAIIQTGAVVGAHTIANTGSIVEHDCVVGDYNHIGPRATLCGQVLTEENVFVGAGATVIQSVCLAQNCVIGAGATIVRNINRDVVAFSSNSHIEKS</sequence>
<reference evidence="5 6" key="1">
    <citation type="submission" date="2018-09" db="EMBL/GenBank/DDBJ databases">
        <authorList>
            <person name="Wang Z."/>
        </authorList>
    </citation>
    <scope>NUCLEOTIDE SEQUENCE [LARGE SCALE GENOMIC DNA]</scope>
    <source>
        <strain evidence="5 6">ALS 81</strain>
    </source>
</reference>
<dbReference type="InterPro" id="IPR041561">
    <property type="entry name" value="PglD_N"/>
</dbReference>
<evidence type="ECO:0000313" key="6">
    <source>
        <dbReference type="Proteomes" id="UP000286482"/>
    </source>
</evidence>
<evidence type="ECO:0000313" key="5">
    <source>
        <dbReference type="EMBL" id="RKF17809.1"/>
    </source>
</evidence>
<dbReference type="EMBL" id="RAQO01000006">
    <property type="protein sequence ID" value="RKF17809.1"/>
    <property type="molecule type" value="Genomic_DNA"/>
</dbReference>
<dbReference type="PANTHER" id="PTHR43300:SF7">
    <property type="entry name" value="UDP-N-ACETYLBACILLOSAMINE N-ACETYLTRANSFERASE"/>
    <property type="match status" value="1"/>
</dbReference>
<dbReference type="CDD" id="cd03360">
    <property type="entry name" value="LbH_AT_putative"/>
    <property type="match status" value="1"/>
</dbReference>
<organism evidence="5 6">
    <name type="scientific">Alginatibacterium sediminis</name>
    <dbReference type="NCBI Taxonomy" id="2164068"/>
    <lineage>
        <taxon>Bacteria</taxon>
        <taxon>Pseudomonadati</taxon>
        <taxon>Pseudomonadota</taxon>
        <taxon>Gammaproteobacteria</taxon>
        <taxon>Alteromonadales</taxon>
        <taxon>Alteromonadaceae</taxon>
        <taxon>Alginatibacterium</taxon>
    </lineage>
</organism>
<evidence type="ECO:0000256" key="1">
    <source>
        <dbReference type="ARBA" id="ARBA00007274"/>
    </source>
</evidence>
<dbReference type="Gene3D" id="2.160.10.10">
    <property type="entry name" value="Hexapeptide repeat proteins"/>
    <property type="match status" value="1"/>
</dbReference>
<dbReference type="InterPro" id="IPR020019">
    <property type="entry name" value="AcTrfase_PglD-like"/>
</dbReference>